<comment type="caution">
    <text evidence="2">The sequence shown here is derived from an EMBL/GenBank/DDBJ whole genome shotgun (WGS) entry which is preliminary data.</text>
</comment>
<dbReference type="Gene3D" id="3.40.710.10">
    <property type="entry name" value="DD-peptidase/beta-lactamase superfamily"/>
    <property type="match status" value="1"/>
</dbReference>
<accession>A0A6B0SQ26</accession>
<dbReference type="InterPro" id="IPR050789">
    <property type="entry name" value="Diverse_Enzym_Activities"/>
</dbReference>
<dbReference type="EMBL" id="WUUU01000335">
    <property type="protein sequence ID" value="MXR22566.1"/>
    <property type="molecule type" value="Genomic_DNA"/>
</dbReference>
<evidence type="ECO:0000313" key="3">
    <source>
        <dbReference type="Proteomes" id="UP000471521"/>
    </source>
</evidence>
<gene>
    <name evidence="2" type="ORF">GRX66_19045</name>
</gene>
<feature type="non-terminal residue" evidence="2">
    <location>
        <position position="138"/>
    </location>
</feature>
<evidence type="ECO:0000313" key="2">
    <source>
        <dbReference type="EMBL" id="MXR22566.1"/>
    </source>
</evidence>
<evidence type="ECO:0000259" key="1">
    <source>
        <dbReference type="Pfam" id="PF00144"/>
    </source>
</evidence>
<feature type="domain" description="Beta-lactamase-related" evidence="1">
    <location>
        <begin position="19"/>
        <end position="126"/>
    </location>
</feature>
<dbReference type="GO" id="GO:0016787">
    <property type="term" value="F:hydrolase activity"/>
    <property type="evidence" value="ECO:0007669"/>
    <property type="project" value="UniProtKB-KW"/>
</dbReference>
<keyword evidence="2" id="KW-0378">Hydrolase</keyword>
<dbReference type="Proteomes" id="UP000471521">
    <property type="component" value="Unassembled WGS sequence"/>
</dbReference>
<dbReference type="InterPro" id="IPR001466">
    <property type="entry name" value="Beta-lactam-related"/>
</dbReference>
<dbReference type="OrthoDB" id="111095at2157"/>
<keyword evidence="3" id="KW-1185">Reference proteome</keyword>
<reference evidence="2 3" key="1">
    <citation type="submission" date="2019-12" db="EMBL/GenBank/DDBJ databases">
        <title>Isolation and characterization of three novel carbon monoxide-oxidizing members of Halobacteria from salione crusts and soils.</title>
        <authorList>
            <person name="Myers M.R."/>
            <person name="King G.M."/>
        </authorList>
    </citation>
    <scope>NUCLEOTIDE SEQUENCE [LARGE SCALE GENOMIC DNA]</scope>
    <source>
        <strain evidence="2 3">PCN9</strain>
    </source>
</reference>
<dbReference type="SUPFAM" id="SSF56601">
    <property type="entry name" value="beta-lactamase/transpeptidase-like"/>
    <property type="match status" value="1"/>
</dbReference>
<name>A0A6B0SQ26_9EURY</name>
<protein>
    <submittedName>
        <fullName evidence="2">Serine hydrolase</fullName>
    </submittedName>
</protein>
<dbReference type="InterPro" id="IPR012338">
    <property type="entry name" value="Beta-lactam/transpept-like"/>
</dbReference>
<proteinExistence type="predicted"/>
<sequence>MSRVCTLDDDRRDAVESFVADWLTDESVPSAGVALVDGDDVVYADGFGARDLESNAPASAETMYGVASVTKSFVATSVLQLERDGHLDLDDSVTEHVDYFSELADPPTVHELLSHTSGMPSDGASVALIAGGLRGRIT</sequence>
<dbReference type="Pfam" id="PF00144">
    <property type="entry name" value="Beta-lactamase"/>
    <property type="match status" value="1"/>
</dbReference>
<organism evidence="2 3">
    <name type="scientific">Halobacterium bonnevillei</name>
    <dbReference type="NCBI Taxonomy" id="2692200"/>
    <lineage>
        <taxon>Archaea</taxon>
        <taxon>Methanobacteriati</taxon>
        <taxon>Methanobacteriota</taxon>
        <taxon>Stenosarchaea group</taxon>
        <taxon>Halobacteria</taxon>
        <taxon>Halobacteriales</taxon>
        <taxon>Halobacteriaceae</taxon>
        <taxon>Halobacterium</taxon>
    </lineage>
</organism>
<dbReference type="RefSeq" id="WP_159527852.1">
    <property type="nucleotide sequence ID" value="NZ_WUUU01000335.1"/>
</dbReference>
<dbReference type="AlphaFoldDB" id="A0A6B0SQ26"/>
<dbReference type="PANTHER" id="PTHR43283">
    <property type="entry name" value="BETA-LACTAMASE-RELATED"/>
    <property type="match status" value="1"/>
</dbReference>